<reference evidence="6" key="2">
    <citation type="submission" date="2022-12" db="EMBL/GenBank/DDBJ databases">
        <title>B. miyamotoi WGS.</title>
        <authorList>
            <person name="Kuleshov K.V."/>
            <person name="Hoornstra D."/>
            <person name="Hovius J.W."/>
            <person name="Platonov A.E."/>
            <person name="Telford S.R. III."/>
        </authorList>
    </citation>
    <scope>NUCLEOTIDE SEQUENCE</scope>
    <source>
        <strain evidence="6">410</strain>
    </source>
</reference>
<dbReference type="GO" id="GO:0015935">
    <property type="term" value="C:small ribosomal subunit"/>
    <property type="evidence" value="ECO:0007669"/>
    <property type="project" value="TreeGrafter"/>
</dbReference>
<dbReference type="EMBL" id="CP036557">
    <property type="protein sequence ID" value="QBK61734.1"/>
    <property type="molecule type" value="Genomic_DNA"/>
</dbReference>
<dbReference type="SUPFAM" id="SSF54565">
    <property type="entry name" value="Ribosomal protein S16"/>
    <property type="match status" value="1"/>
</dbReference>
<proteinExistence type="inferred from homology"/>
<dbReference type="Proteomes" id="UP001164544">
    <property type="component" value="Chromosome"/>
</dbReference>
<evidence type="ECO:0000313" key="6">
    <source>
        <dbReference type="EMBL" id="WAZ90701.1"/>
    </source>
</evidence>
<dbReference type="HAMAP" id="MF_00385">
    <property type="entry name" value="Ribosomal_bS16"/>
    <property type="match status" value="1"/>
</dbReference>
<evidence type="ECO:0000256" key="2">
    <source>
        <dbReference type="ARBA" id="ARBA00023274"/>
    </source>
</evidence>
<name>A0AAQ2WW34_9SPIR</name>
<dbReference type="EMBL" id="CP024333">
    <property type="protein sequence ID" value="ATQ15748.1"/>
    <property type="molecule type" value="Genomic_DNA"/>
</dbReference>
<dbReference type="EMBL" id="CP114637">
    <property type="protein sequence ID" value="WAZ90701.1"/>
    <property type="molecule type" value="Genomic_DNA"/>
</dbReference>
<dbReference type="NCBIfam" id="TIGR00002">
    <property type="entry name" value="S16"/>
    <property type="match status" value="1"/>
</dbReference>
<reference evidence="4" key="3">
    <citation type="submission" date="2022-12" db="EMBL/GenBank/DDBJ databases">
        <title>Whole genome sequencing of Borrelia miyamotoi strains isolated at the Russian territory.</title>
        <authorList>
            <person name="Kuleshov K.V."/>
            <person name="Platonov A.E."/>
            <person name="Goptar I.A."/>
            <person name="Shipulin G.A."/>
            <person name="Markelov M.L."/>
            <person name="Koetsveld J."/>
            <person name="Kolyasnikova N.M."/>
            <person name="Sarksyan D.S."/>
            <person name="Toporkova M.G."/>
            <person name="Hovius J.W."/>
        </authorList>
    </citation>
    <scope>NUCLEOTIDE SEQUENCE</scope>
    <source>
        <strain evidence="4">Yekat-1</strain>
        <strain evidence="5">Yekat-76</strain>
    </source>
</reference>
<dbReference type="InterPro" id="IPR000307">
    <property type="entry name" value="Ribosomal_bS16"/>
</dbReference>
<evidence type="ECO:0000256" key="3">
    <source>
        <dbReference type="HAMAP-Rule" id="MF_00385"/>
    </source>
</evidence>
<dbReference type="AlphaFoldDB" id="A0AAQ2WW34"/>
<comment type="similarity">
    <text evidence="3">Belongs to the bacterial ribosomal protein bS16 family.</text>
</comment>
<dbReference type="Proteomes" id="UP000230633">
    <property type="component" value="Chromosome"/>
</dbReference>
<dbReference type="KEGG" id="bmiy:RJ61_03410"/>
<evidence type="ECO:0000313" key="9">
    <source>
        <dbReference type="Proteomes" id="UP001164544"/>
    </source>
</evidence>
<evidence type="ECO:0000256" key="1">
    <source>
        <dbReference type="ARBA" id="ARBA00022980"/>
    </source>
</evidence>
<dbReference type="PANTHER" id="PTHR12919">
    <property type="entry name" value="30S RIBOSOMAL PROTEIN S16"/>
    <property type="match status" value="1"/>
</dbReference>
<dbReference type="InterPro" id="IPR023803">
    <property type="entry name" value="Ribosomal_bS16_dom_sf"/>
</dbReference>
<evidence type="ECO:0000313" key="4">
    <source>
        <dbReference type="EMBL" id="ATQ15748.1"/>
    </source>
</evidence>
<dbReference type="Proteomes" id="UP000291995">
    <property type="component" value="Chromosome"/>
</dbReference>
<dbReference type="GO" id="GO:0005737">
    <property type="term" value="C:cytoplasm"/>
    <property type="evidence" value="ECO:0007669"/>
    <property type="project" value="UniProtKB-ARBA"/>
</dbReference>
<sequence>MSVRIRLKRMGAKKRPYYRIVVMDSASPRDGRAIEELGYYHPIESQNQIKINEDKFKDWISKGAIPSDTVKKILKFRVRRT</sequence>
<dbReference type="RefSeq" id="WP_020955055.1">
    <property type="nucleotide sequence ID" value="NZ_AP024371.1"/>
</dbReference>
<dbReference type="PROSITE" id="PS00732">
    <property type="entry name" value="RIBOSOMAL_S16"/>
    <property type="match status" value="1"/>
</dbReference>
<gene>
    <name evidence="3 6" type="primary">rpsP</name>
    <name evidence="4" type="ORF">CNO13_00795</name>
    <name evidence="5" type="ORF">EZU67_00795</name>
    <name evidence="6" type="ORF">O5398_00790</name>
</gene>
<keyword evidence="2 3" id="KW-0687">Ribonucleoprotein</keyword>
<dbReference type="GeneID" id="75118400"/>
<reference evidence="7" key="1">
    <citation type="submission" date="2017-10" db="EMBL/GenBank/DDBJ databases">
        <title>Whole genome sequencing of Borrelia miyamotoi strains isolated at the Russian territory.</title>
        <authorList>
            <person name="Kuleshov K.V."/>
            <person name="Platonov A.E."/>
            <person name="Goptar I.A."/>
            <person name="Shipulin G.A."/>
            <person name="Markelov M.L."/>
            <person name="Koetsveld J."/>
            <person name="Kolyasnikova N.M."/>
            <person name="Sarksyan D.S."/>
            <person name="Toporkova M.G."/>
            <person name="Hovius J.W."/>
        </authorList>
    </citation>
    <scope>NUCLEOTIDE SEQUENCE [LARGE SCALE GENOMIC DNA]</scope>
    <source>
        <strain evidence="7">Yekat-1</strain>
        <strain evidence="8">Yekat-76</strain>
    </source>
</reference>
<dbReference type="Gene3D" id="3.30.1320.10">
    <property type="match status" value="1"/>
</dbReference>
<dbReference type="PANTHER" id="PTHR12919:SF20">
    <property type="entry name" value="SMALL RIBOSOMAL SUBUNIT PROTEIN BS16M"/>
    <property type="match status" value="1"/>
</dbReference>
<evidence type="ECO:0000313" key="7">
    <source>
        <dbReference type="Proteomes" id="UP000230633"/>
    </source>
</evidence>
<dbReference type="GO" id="GO:0003735">
    <property type="term" value="F:structural constituent of ribosome"/>
    <property type="evidence" value="ECO:0007669"/>
    <property type="project" value="InterPro"/>
</dbReference>
<dbReference type="GO" id="GO:0006412">
    <property type="term" value="P:translation"/>
    <property type="evidence" value="ECO:0007669"/>
    <property type="project" value="UniProtKB-UniRule"/>
</dbReference>
<dbReference type="Pfam" id="PF00886">
    <property type="entry name" value="Ribosomal_S16"/>
    <property type="match status" value="1"/>
</dbReference>
<keyword evidence="1 3" id="KW-0689">Ribosomal protein</keyword>
<organism evidence="6 9">
    <name type="scientific">Borrelia miyamotoi</name>
    <dbReference type="NCBI Taxonomy" id="47466"/>
    <lineage>
        <taxon>Bacteria</taxon>
        <taxon>Pseudomonadati</taxon>
        <taxon>Spirochaetota</taxon>
        <taxon>Spirochaetia</taxon>
        <taxon>Spirochaetales</taxon>
        <taxon>Borreliaceae</taxon>
        <taxon>Borrelia</taxon>
    </lineage>
</organism>
<keyword evidence="7" id="KW-1185">Reference proteome</keyword>
<dbReference type="InterPro" id="IPR020592">
    <property type="entry name" value="Ribosomal_bS16_CS"/>
</dbReference>
<protein>
    <recommendedName>
        <fullName evidence="3">Small ribosomal subunit protein bS16</fullName>
    </recommendedName>
</protein>
<accession>A0AAQ2WW34</accession>
<evidence type="ECO:0000313" key="5">
    <source>
        <dbReference type="EMBL" id="QBK61734.1"/>
    </source>
</evidence>
<evidence type="ECO:0000313" key="8">
    <source>
        <dbReference type="Proteomes" id="UP000291995"/>
    </source>
</evidence>